<dbReference type="PROSITE" id="PS01040">
    <property type="entry name" value="SBP_BACTERIAL_5"/>
    <property type="match status" value="1"/>
</dbReference>
<dbReference type="Gene3D" id="3.90.76.10">
    <property type="entry name" value="Dipeptide-binding Protein, Domain 1"/>
    <property type="match status" value="1"/>
</dbReference>
<evidence type="ECO:0000256" key="3">
    <source>
        <dbReference type="ARBA" id="ARBA00022729"/>
    </source>
</evidence>
<evidence type="ECO:0000313" key="5">
    <source>
        <dbReference type="EMBL" id="ANN15858.1"/>
    </source>
</evidence>
<protein>
    <recommendedName>
        <fullName evidence="4">Solute-binding protein family 5 domain-containing protein</fullName>
    </recommendedName>
</protein>
<evidence type="ECO:0000313" key="6">
    <source>
        <dbReference type="Proteomes" id="UP000093695"/>
    </source>
</evidence>
<dbReference type="GO" id="GO:0043190">
    <property type="term" value="C:ATP-binding cassette (ABC) transporter complex"/>
    <property type="evidence" value="ECO:0007669"/>
    <property type="project" value="InterPro"/>
</dbReference>
<feature type="domain" description="Solute-binding protein family 5" evidence="4">
    <location>
        <begin position="36"/>
        <end position="381"/>
    </location>
</feature>
<keyword evidence="3" id="KW-0732">Signal</keyword>
<gene>
    <name evidence="5" type="ORF">SD37_09510</name>
</gene>
<sequence>MTIDITSLDPYDGMGDTTSLVLANINGQLFKYVDNKMVPALGQGVTRSADGKTATIALRKGAKFSDGTPITPEDVVFSIQQAKAGANYGSLYKEIIASEKASGDQVVLTLSRPTLNLEAMLSIPQASIIPANFKGKSKGEFFQQPVGAGPYLFSSRQPGVSVQLKKNPNYWDTGKPYIDTLEFKVFNSNNALTSAYQAKSIQAIPFVPTVSVPTLTGAKIVNTAGAATEMFFINGSKGPLSDLKVRQAISTAIDRETIVKSLRGPGDKPTETYVPASVLGSARPASIRRGDIEAAKQLLAASSYKDGATLKVIYPTGDDTLANTVQSMQAELAKIGIKLDLQAVDQGVWVNDVLAGKYELAYQNISAHGTTADAPLQGFIATKAFGGGWTMDVAKTALTEYQGAKSTGDQAAALDKFQNWINAELPVIPTVSLSPSLALSGTVAGYQGLETVTQQALPFDGLWLTGS</sequence>
<dbReference type="Gene3D" id="3.40.190.10">
    <property type="entry name" value="Periplasmic binding protein-like II"/>
    <property type="match status" value="1"/>
</dbReference>
<dbReference type="SUPFAM" id="SSF53850">
    <property type="entry name" value="Periplasmic binding protein-like II"/>
    <property type="match status" value="1"/>
</dbReference>
<dbReference type="InterPro" id="IPR030678">
    <property type="entry name" value="Peptide/Ni-bd"/>
</dbReference>
<dbReference type="PANTHER" id="PTHR30290">
    <property type="entry name" value="PERIPLASMIC BINDING COMPONENT OF ABC TRANSPORTER"/>
    <property type="match status" value="1"/>
</dbReference>
<comment type="similarity">
    <text evidence="2">Belongs to the bacterial solute-binding protein 5 family.</text>
</comment>
<dbReference type="GO" id="GO:0042597">
    <property type="term" value="C:periplasmic space"/>
    <property type="evidence" value="ECO:0007669"/>
    <property type="project" value="UniProtKB-ARBA"/>
</dbReference>
<dbReference type="EMBL" id="CP016174">
    <property type="protein sequence ID" value="ANN15858.1"/>
    <property type="molecule type" value="Genomic_DNA"/>
</dbReference>
<dbReference type="CDD" id="cd00995">
    <property type="entry name" value="PBP2_NikA_DppA_OppA_like"/>
    <property type="match status" value="1"/>
</dbReference>
<dbReference type="InterPro" id="IPR023765">
    <property type="entry name" value="SBP_5_CS"/>
</dbReference>
<dbReference type="GO" id="GO:0015833">
    <property type="term" value="P:peptide transport"/>
    <property type="evidence" value="ECO:0007669"/>
    <property type="project" value="TreeGrafter"/>
</dbReference>
<name>A0A193BUK3_AMYOR</name>
<dbReference type="AlphaFoldDB" id="A0A193BUK3"/>
<proteinExistence type="inferred from homology"/>
<dbReference type="InterPro" id="IPR000914">
    <property type="entry name" value="SBP_5_dom"/>
</dbReference>
<organism evidence="5 6">
    <name type="scientific">Amycolatopsis orientalis</name>
    <name type="common">Nocardia orientalis</name>
    <dbReference type="NCBI Taxonomy" id="31958"/>
    <lineage>
        <taxon>Bacteria</taxon>
        <taxon>Bacillati</taxon>
        <taxon>Actinomycetota</taxon>
        <taxon>Actinomycetes</taxon>
        <taxon>Pseudonocardiales</taxon>
        <taxon>Pseudonocardiaceae</taxon>
        <taxon>Amycolatopsis</taxon>
    </lineage>
</organism>
<evidence type="ECO:0000256" key="1">
    <source>
        <dbReference type="ARBA" id="ARBA00004193"/>
    </source>
</evidence>
<dbReference type="Proteomes" id="UP000093695">
    <property type="component" value="Chromosome"/>
</dbReference>
<accession>A0A193BUK3</accession>
<dbReference type="STRING" id="31958.SD37_09510"/>
<evidence type="ECO:0000259" key="4">
    <source>
        <dbReference type="Pfam" id="PF00496"/>
    </source>
</evidence>
<dbReference type="KEGG" id="aori:SD37_09510"/>
<evidence type="ECO:0000256" key="2">
    <source>
        <dbReference type="ARBA" id="ARBA00005695"/>
    </source>
</evidence>
<keyword evidence="6" id="KW-1185">Reference proteome</keyword>
<dbReference type="InterPro" id="IPR039424">
    <property type="entry name" value="SBP_5"/>
</dbReference>
<comment type="subcellular location">
    <subcellularLocation>
        <location evidence="1">Cell membrane</location>
        <topology evidence="1">Lipid-anchor</topology>
    </subcellularLocation>
</comment>
<dbReference type="PANTHER" id="PTHR30290:SF38">
    <property type="entry name" value="D,D-DIPEPTIDE-BINDING PERIPLASMIC PROTEIN DDPA-RELATED"/>
    <property type="match status" value="1"/>
</dbReference>
<reference evidence="5 6" key="1">
    <citation type="journal article" date="2015" name="Genome Announc.">
        <title>Draft Genome Sequence of Norvancomycin-Producing Strain Amycolatopsis orientalis CPCC200066.</title>
        <authorList>
            <person name="Lei X."/>
            <person name="Yuan F."/>
            <person name="Shi Y."/>
            <person name="Li X."/>
            <person name="Wang L."/>
            <person name="Hong B."/>
        </authorList>
    </citation>
    <scope>NUCLEOTIDE SEQUENCE [LARGE SCALE GENOMIC DNA]</scope>
    <source>
        <strain evidence="5 6">B-37</strain>
    </source>
</reference>
<dbReference type="GO" id="GO:1904680">
    <property type="term" value="F:peptide transmembrane transporter activity"/>
    <property type="evidence" value="ECO:0007669"/>
    <property type="project" value="TreeGrafter"/>
</dbReference>
<dbReference type="PIRSF" id="PIRSF002741">
    <property type="entry name" value="MppA"/>
    <property type="match status" value="1"/>
</dbReference>
<dbReference type="Gene3D" id="3.10.105.10">
    <property type="entry name" value="Dipeptide-binding Protein, Domain 3"/>
    <property type="match status" value="1"/>
</dbReference>
<dbReference type="Pfam" id="PF00496">
    <property type="entry name" value="SBP_bac_5"/>
    <property type="match status" value="1"/>
</dbReference>